<feature type="region of interest" description="Disordered" evidence="1">
    <location>
        <begin position="28"/>
        <end position="74"/>
    </location>
</feature>
<reference evidence="2 3" key="1">
    <citation type="submission" date="2017-11" db="EMBL/GenBank/DDBJ databases">
        <title>Genome sequencing of Prevotella intermedia KCOM 2698.</title>
        <authorList>
            <person name="Kook J.-K."/>
            <person name="Park S.-N."/>
            <person name="Lim Y.K."/>
        </authorList>
    </citation>
    <scope>NUCLEOTIDE SEQUENCE [LARGE SCALE GENOMIC DNA]</scope>
    <source>
        <strain evidence="2 3">KCOM 2698</strain>
    </source>
</reference>
<accession>A0AAJ3RU46</accession>
<proteinExistence type="predicted"/>
<dbReference type="EMBL" id="PENF01000001">
    <property type="protein sequence ID" value="PJI20438.1"/>
    <property type="molecule type" value="Genomic_DNA"/>
</dbReference>
<comment type="caution">
    <text evidence="2">The sequence shown here is derived from an EMBL/GenBank/DDBJ whole genome shotgun (WGS) entry which is preliminary data.</text>
</comment>
<evidence type="ECO:0000256" key="1">
    <source>
        <dbReference type="SAM" id="MobiDB-lite"/>
    </source>
</evidence>
<evidence type="ECO:0000313" key="2">
    <source>
        <dbReference type="EMBL" id="PJI20438.1"/>
    </source>
</evidence>
<name>A0AAJ3RU46_PREIN</name>
<evidence type="ECO:0000313" key="3">
    <source>
        <dbReference type="Proteomes" id="UP000229102"/>
    </source>
</evidence>
<dbReference type="Proteomes" id="UP000229102">
    <property type="component" value="Unassembled WGS sequence"/>
</dbReference>
<dbReference type="RefSeq" id="WP_099983715.1">
    <property type="nucleotide sequence ID" value="NZ_CP024697.1"/>
</dbReference>
<feature type="compositionally biased region" description="Basic and acidic residues" evidence="1">
    <location>
        <begin position="32"/>
        <end position="42"/>
    </location>
</feature>
<organism evidence="2 3">
    <name type="scientific">Prevotella intermedia</name>
    <dbReference type="NCBI Taxonomy" id="28131"/>
    <lineage>
        <taxon>Bacteria</taxon>
        <taxon>Pseudomonadati</taxon>
        <taxon>Bacteroidota</taxon>
        <taxon>Bacteroidia</taxon>
        <taxon>Bacteroidales</taxon>
        <taxon>Prevotellaceae</taxon>
        <taxon>Prevotella</taxon>
    </lineage>
</organism>
<protein>
    <submittedName>
        <fullName evidence="2">Uncharacterized protein</fullName>
    </submittedName>
</protein>
<gene>
    <name evidence="2" type="ORF">CTM53_06135</name>
</gene>
<sequence length="74" mass="8253">MKRTYIIPQTELYTVHTEQSMLLRFSQVDNDGDGKTDQRPIIDGDPDGGIGAKPGWFEDDSDDGTGNFDSWGLM</sequence>
<dbReference type="AlphaFoldDB" id="A0AAJ3RU46"/>